<evidence type="ECO:0008006" key="3">
    <source>
        <dbReference type="Google" id="ProtNLM"/>
    </source>
</evidence>
<comment type="caution">
    <text evidence="1">The sequence shown here is derived from an EMBL/GenBank/DDBJ whole genome shotgun (WGS) entry which is preliminary data.</text>
</comment>
<reference evidence="1" key="1">
    <citation type="submission" date="2017-10" db="EMBL/GenBank/DDBJ databases">
        <authorList>
            <person name="Colston S.M."/>
            <person name="Graf J."/>
        </authorList>
    </citation>
    <scope>NUCLEOTIDE SEQUENCE</scope>
    <source>
        <strain evidence="1">BAQ071013-135</strain>
    </source>
</reference>
<sequence length="175" mass="19499">MQSNSRSLLQVRRDIARVKVNLKNTAERSSHAALRVLRSESRKIAHLAAMYAPFKTGLLDGSTGATPSFEIIERAGARGRKEIAVELNLRKWKLVGTRRVSLARYAEVIHSGITRNGSQWKLGKKSIEKAVRLGLSPNPTTSGKYVGRLFLSRAANQRRGAIEFHLKRAIREALT</sequence>
<dbReference type="AlphaFoldDB" id="A0AAX2UPK8"/>
<dbReference type="EMBL" id="PDXJ01000026">
    <property type="protein sequence ID" value="TND51891.1"/>
    <property type="molecule type" value="Genomic_DNA"/>
</dbReference>
<protein>
    <recommendedName>
        <fullName evidence="3">HK97 gp10 family phage protein</fullName>
    </recommendedName>
</protein>
<accession>A0AAX2UPK8</accession>
<proteinExistence type="predicted"/>
<organism evidence="1 2">
    <name type="scientific">Aeromonas veronii</name>
    <dbReference type="NCBI Taxonomy" id="654"/>
    <lineage>
        <taxon>Bacteria</taxon>
        <taxon>Pseudomonadati</taxon>
        <taxon>Pseudomonadota</taxon>
        <taxon>Gammaproteobacteria</taxon>
        <taxon>Aeromonadales</taxon>
        <taxon>Aeromonadaceae</taxon>
        <taxon>Aeromonas</taxon>
    </lineage>
</organism>
<dbReference type="Proteomes" id="UP000796104">
    <property type="component" value="Unassembled WGS sequence"/>
</dbReference>
<evidence type="ECO:0000313" key="2">
    <source>
        <dbReference type="Proteomes" id="UP000796104"/>
    </source>
</evidence>
<dbReference type="RefSeq" id="WP_107961268.1">
    <property type="nucleotide sequence ID" value="NZ_AP027934.1"/>
</dbReference>
<reference evidence="1" key="2">
    <citation type="journal article" date="2019" name="PLoS ONE">
        <title>Identification and characterization of putative Aeromonas spp. T3SS effectors.</title>
        <authorList>
            <person name="Rangel L.T."/>
            <person name="Marden J."/>
            <person name="Colston S."/>
            <person name="Setubal J.C."/>
            <person name="Graf J."/>
            <person name="Gogarten J.P."/>
        </authorList>
    </citation>
    <scope>NUCLEOTIDE SEQUENCE</scope>
    <source>
        <strain evidence="1">BAQ071013-135</strain>
    </source>
</reference>
<name>A0AAX2UPK8_AERVE</name>
<gene>
    <name evidence="1" type="ORF">CF123_18655</name>
</gene>
<evidence type="ECO:0000313" key="1">
    <source>
        <dbReference type="EMBL" id="TND51891.1"/>
    </source>
</evidence>